<accession>A0ACC0BT74</accession>
<organism evidence="1 2">
    <name type="scientific">Catharanthus roseus</name>
    <name type="common">Madagascar periwinkle</name>
    <name type="synonym">Vinca rosea</name>
    <dbReference type="NCBI Taxonomy" id="4058"/>
    <lineage>
        <taxon>Eukaryota</taxon>
        <taxon>Viridiplantae</taxon>
        <taxon>Streptophyta</taxon>
        <taxon>Embryophyta</taxon>
        <taxon>Tracheophyta</taxon>
        <taxon>Spermatophyta</taxon>
        <taxon>Magnoliopsida</taxon>
        <taxon>eudicotyledons</taxon>
        <taxon>Gunneridae</taxon>
        <taxon>Pentapetalae</taxon>
        <taxon>asterids</taxon>
        <taxon>lamiids</taxon>
        <taxon>Gentianales</taxon>
        <taxon>Apocynaceae</taxon>
        <taxon>Rauvolfioideae</taxon>
        <taxon>Vinceae</taxon>
        <taxon>Catharanthinae</taxon>
        <taxon>Catharanthus</taxon>
    </lineage>
</organism>
<sequence>MEVHQIKLQGILNEEAEMFVLKMWRMLIFEIKRVETGYIILCFCIFLFPLLFIFSSDVGYSVGYKLLYVEECAVVFCNFHTLYTRDTFLLFCIFFFPLICIF</sequence>
<evidence type="ECO:0000313" key="1">
    <source>
        <dbReference type="EMBL" id="KAI5675794.1"/>
    </source>
</evidence>
<gene>
    <name evidence="1" type="ORF">M9H77_06744</name>
</gene>
<dbReference type="EMBL" id="CM044702">
    <property type="protein sequence ID" value="KAI5675794.1"/>
    <property type="molecule type" value="Genomic_DNA"/>
</dbReference>
<reference evidence="2" key="1">
    <citation type="journal article" date="2023" name="Nat. Plants">
        <title>Single-cell RNA sequencing provides a high-resolution roadmap for understanding the multicellular compartmentation of specialized metabolism.</title>
        <authorList>
            <person name="Sun S."/>
            <person name="Shen X."/>
            <person name="Li Y."/>
            <person name="Li Y."/>
            <person name="Wang S."/>
            <person name="Li R."/>
            <person name="Zhang H."/>
            <person name="Shen G."/>
            <person name="Guo B."/>
            <person name="Wei J."/>
            <person name="Xu J."/>
            <person name="St-Pierre B."/>
            <person name="Chen S."/>
            <person name="Sun C."/>
        </authorList>
    </citation>
    <scope>NUCLEOTIDE SEQUENCE [LARGE SCALE GENOMIC DNA]</scope>
</reference>
<name>A0ACC0BT74_CATRO</name>
<proteinExistence type="predicted"/>
<comment type="caution">
    <text evidence="1">The sequence shown here is derived from an EMBL/GenBank/DDBJ whole genome shotgun (WGS) entry which is preliminary data.</text>
</comment>
<evidence type="ECO:0000313" key="2">
    <source>
        <dbReference type="Proteomes" id="UP001060085"/>
    </source>
</evidence>
<keyword evidence="2" id="KW-1185">Reference proteome</keyword>
<protein>
    <submittedName>
        <fullName evidence="1">Uncharacterized protein</fullName>
    </submittedName>
</protein>
<dbReference type="Proteomes" id="UP001060085">
    <property type="component" value="Linkage Group LG02"/>
</dbReference>